<dbReference type="Proteomes" id="UP000185207">
    <property type="component" value="Unassembled WGS sequence"/>
</dbReference>
<dbReference type="AlphaFoldDB" id="A0A1N6IW24"/>
<accession>A0A1N6IW24</accession>
<evidence type="ECO:0000313" key="1">
    <source>
        <dbReference type="EMBL" id="SIO36191.1"/>
    </source>
</evidence>
<reference evidence="2" key="1">
    <citation type="submission" date="2016-11" db="EMBL/GenBank/DDBJ databases">
        <authorList>
            <person name="Varghese N."/>
            <person name="Submissions S."/>
        </authorList>
    </citation>
    <scope>NUCLEOTIDE SEQUENCE [LARGE SCALE GENOMIC DNA]</scope>
    <source>
        <strain evidence="2">DSM 27623</strain>
    </source>
</reference>
<protein>
    <submittedName>
        <fullName evidence="1">Uncharacterized protein</fullName>
    </submittedName>
</protein>
<sequence length="55" mass="6280">MKINNPRNVSFGDYFFVTIRIGTSKVEALIISTDIIPNLSFIAKLYLYLLNSQNL</sequence>
<organism evidence="1 2">
    <name type="scientific">Epilithonimonas zeae</name>
    <dbReference type="NCBI Taxonomy" id="1416779"/>
    <lineage>
        <taxon>Bacteria</taxon>
        <taxon>Pseudomonadati</taxon>
        <taxon>Bacteroidota</taxon>
        <taxon>Flavobacteriia</taxon>
        <taxon>Flavobacteriales</taxon>
        <taxon>Weeksellaceae</taxon>
        <taxon>Chryseobacterium group</taxon>
        <taxon>Epilithonimonas</taxon>
    </lineage>
</organism>
<evidence type="ECO:0000313" key="2">
    <source>
        <dbReference type="Proteomes" id="UP000185207"/>
    </source>
</evidence>
<gene>
    <name evidence="1" type="ORF">SAMN05444409_3060</name>
</gene>
<name>A0A1N6IW24_9FLAO</name>
<dbReference type="EMBL" id="FSRK01000002">
    <property type="protein sequence ID" value="SIO36191.1"/>
    <property type="molecule type" value="Genomic_DNA"/>
</dbReference>
<proteinExistence type="predicted"/>
<dbReference type="STRING" id="1416779.SAMN05444409_3060"/>
<keyword evidence="2" id="KW-1185">Reference proteome</keyword>